<dbReference type="Pfam" id="PF07302">
    <property type="entry name" value="AroM"/>
    <property type="match status" value="1"/>
</dbReference>
<dbReference type="PRINTS" id="PR00038">
    <property type="entry name" value="HTHLUXR"/>
</dbReference>
<evidence type="ECO:0000256" key="1">
    <source>
        <dbReference type="ARBA" id="ARBA00023015"/>
    </source>
</evidence>
<dbReference type="PANTHER" id="PTHR44688">
    <property type="entry name" value="DNA-BINDING TRANSCRIPTIONAL ACTIVATOR DEVR_DOSR"/>
    <property type="match status" value="1"/>
</dbReference>
<dbReference type="Proteomes" id="UP000630353">
    <property type="component" value="Unassembled WGS sequence"/>
</dbReference>
<evidence type="ECO:0000313" key="5">
    <source>
        <dbReference type="EMBL" id="GHD44764.1"/>
    </source>
</evidence>
<dbReference type="GO" id="GO:0006355">
    <property type="term" value="P:regulation of DNA-templated transcription"/>
    <property type="evidence" value="ECO:0007669"/>
    <property type="project" value="InterPro"/>
</dbReference>
<reference evidence="5" key="1">
    <citation type="journal article" date="2014" name="Int. J. Syst. Evol. Microbiol.">
        <title>Complete genome sequence of Corynebacterium casei LMG S-19264T (=DSM 44701T), isolated from a smear-ripened cheese.</title>
        <authorList>
            <consortium name="US DOE Joint Genome Institute (JGI-PGF)"/>
            <person name="Walter F."/>
            <person name="Albersmeier A."/>
            <person name="Kalinowski J."/>
            <person name="Ruckert C."/>
        </authorList>
    </citation>
    <scope>NUCLEOTIDE SEQUENCE</scope>
    <source>
        <strain evidence="5">KCTC 42651</strain>
    </source>
</reference>
<evidence type="ECO:0000313" key="6">
    <source>
        <dbReference type="Proteomes" id="UP000630353"/>
    </source>
</evidence>
<sequence>MSQEAAFGATQADPRSAASVQRVAFVTLGQTPRSDVVPELRKLADRPIEVLELGVLDDVPAGDMARLAPPPGHPALLTRLRDGSDVVLSLDWTSDRMRGIYAEIAAADVDLVVLMSTLLGEPPAIARTTIFCDRVVARAIETFVDSGLRVGIVLSLESQGDMVAFRGTRRGMIRPAVARPGDAVALETAIDELRDCDLLVLHSVTYAEAERAAVADRSGKPVVMARHLVASAIREALDRLAGPCGNAVHGAPRTHGAPHNGTLRDRLRTLSQREREIMFLVADGLANKEIAFRLGISFRTVEIHRARMMGKMEFSTMADLVRTVDSLSEF</sequence>
<gene>
    <name evidence="5" type="primary">aroM</name>
    <name evidence="5" type="ORF">GCM10017083_12580</name>
</gene>
<dbReference type="InterPro" id="IPR000792">
    <property type="entry name" value="Tscrpt_reg_LuxR_C"/>
</dbReference>
<organism evidence="5 6">
    <name type="scientific">Thalassobaculum fulvum</name>
    <dbReference type="NCBI Taxonomy" id="1633335"/>
    <lineage>
        <taxon>Bacteria</taxon>
        <taxon>Pseudomonadati</taxon>
        <taxon>Pseudomonadota</taxon>
        <taxon>Alphaproteobacteria</taxon>
        <taxon>Rhodospirillales</taxon>
        <taxon>Thalassobaculaceae</taxon>
        <taxon>Thalassobaculum</taxon>
    </lineage>
</organism>
<protein>
    <submittedName>
        <fullName evidence="5">LuxR family transcriptional regulator</fullName>
    </submittedName>
</protein>
<dbReference type="PROSITE" id="PS00622">
    <property type="entry name" value="HTH_LUXR_1"/>
    <property type="match status" value="1"/>
</dbReference>
<keyword evidence="6" id="KW-1185">Reference proteome</keyword>
<dbReference type="Gene3D" id="1.10.10.10">
    <property type="entry name" value="Winged helix-like DNA-binding domain superfamily/Winged helix DNA-binding domain"/>
    <property type="match status" value="1"/>
</dbReference>
<comment type="caution">
    <text evidence="5">The sequence shown here is derived from an EMBL/GenBank/DDBJ whole genome shotgun (WGS) entry which is preliminary data.</text>
</comment>
<dbReference type="RefSeq" id="WP_189988065.1">
    <property type="nucleotide sequence ID" value="NZ_BMZS01000002.1"/>
</dbReference>
<name>A0A918XQL6_9PROT</name>
<dbReference type="GO" id="GO:0003677">
    <property type="term" value="F:DNA binding"/>
    <property type="evidence" value="ECO:0007669"/>
    <property type="project" value="UniProtKB-KW"/>
</dbReference>
<dbReference type="PROSITE" id="PS50043">
    <property type="entry name" value="HTH_LUXR_2"/>
    <property type="match status" value="1"/>
</dbReference>
<feature type="domain" description="HTH luxR-type" evidence="4">
    <location>
        <begin position="263"/>
        <end position="328"/>
    </location>
</feature>
<evidence type="ECO:0000256" key="2">
    <source>
        <dbReference type="ARBA" id="ARBA00023125"/>
    </source>
</evidence>
<dbReference type="PANTHER" id="PTHR44688:SF16">
    <property type="entry name" value="DNA-BINDING TRANSCRIPTIONAL ACTIVATOR DEVR_DOSR"/>
    <property type="match status" value="1"/>
</dbReference>
<dbReference type="CDD" id="cd06170">
    <property type="entry name" value="LuxR_C_like"/>
    <property type="match status" value="1"/>
</dbReference>
<dbReference type="EMBL" id="BMZS01000002">
    <property type="protein sequence ID" value="GHD44764.1"/>
    <property type="molecule type" value="Genomic_DNA"/>
</dbReference>
<dbReference type="SMART" id="SM00421">
    <property type="entry name" value="HTH_LUXR"/>
    <property type="match status" value="1"/>
</dbReference>
<keyword evidence="1" id="KW-0805">Transcription regulation</keyword>
<dbReference type="InterPro" id="IPR010843">
    <property type="entry name" value="Uncharacterised_AroM"/>
</dbReference>
<evidence type="ECO:0000259" key="4">
    <source>
        <dbReference type="PROSITE" id="PS50043"/>
    </source>
</evidence>
<dbReference type="AlphaFoldDB" id="A0A918XQL6"/>
<reference evidence="5" key="2">
    <citation type="submission" date="2020-09" db="EMBL/GenBank/DDBJ databases">
        <authorList>
            <person name="Sun Q."/>
            <person name="Kim S."/>
        </authorList>
    </citation>
    <scope>NUCLEOTIDE SEQUENCE</scope>
    <source>
        <strain evidence="5">KCTC 42651</strain>
    </source>
</reference>
<keyword evidence="3" id="KW-0804">Transcription</keyword>
<dbReference type="InterPro" id="IPR016032">
    <property type="entry name" value="Sig_transdc_resp-reg_C-effctor"/>
</dbReference>
<keyword evidence="2" id="KW-0238">DNA-binding</keyword>
<dbReference type="InterPro" id="IPR036388">
    <property type="entry name" value="WH-like_DNA-bd_sf"/>
</dbReference>
<dbReference type="SUPFAM" id="SSF46894">
    <property type="entry name" value="C-terminal effector domain of the bipartite response regulators"/>
    <property type="match status" value="1"/>
</dbReference>
<evidence type="ECO:0000256" key="3">
    <source>
        <dbReference type="ARBA" id="ARBA00023163"/>
    </source>
</evidence>
<dbReference type="Pfam" id="PF00196">
    <property type="entry name" value="GerE"/>
    <property type="match status" value="1"/>
</dbReference>
<proteinExistence type="predicted"/>
<accession>A0A918XQL6</accession>